<dbReference type="Proteomes" id="UP000001635">
    <property type="component" value="Chromosome"/>
</dbReference>
<dbReference type="GO" id="GO:0004065">
    <property type="term" value="F:arylsulfatase activity"/>
    <property type="evidence" value="ECO:0007669"/>
    <property type="project" value="TreeGrafter"/>
</dbReference>
<dbReference type="OrthoDB" id="756520at2"/>
<dbReference type="STRING" id="880070.Cycma_2518"/>
<evidence type="ECO:0000313" key="5">
    <source>
        <dbReference type="Proteomes" id="UP000001635"/>
    </source>
</evidence>
<keyword evidence="2" id="KW-0378">Hydrolase</keyword>
<dbReference type="InterPro" id="IPR000917">
    <property type="entry name" value="Sulfatase_N"/>
</dbReference>
<dbReference type="RefSeq" id="WP_014020550.1">
    <property type="nucleotide sequence ID" value="NC_015914.1"/>
</dbReference>
<organism evidence="4 5">
    <name type="scientific">Cyclobacterium marinum (strain ATCC 25205 / DSM 745 / LMG 13164 / NCIMB 1802)</name>
    <name type="common">Flectobacillus marinus</name>
    <dbReference type="NCBI Taxonomy" id="880070"/>
    <lineage>
        <taxon>Bacteria</taxon>
        <taxon>Pseudomonadati</taxon>
        <taxon>Bacteroidota</taxon>
        <taxon>Cytophagia</taxon>
        <taxon>Cytophagales</taxon>
        <taxon>Cyclobacteriaceae</taxon>
        <taxon>Cyclobacterium</taxon>
    </lineage>
</organism>
<dbReference type="Pfam" id="PF00884">
    <property type="entry name" value="Sulfatase"/>
    <property type="match status" value="1"/>
</dbReference>
<dbReference type="AlphaFoldDB" id="G0IW37"/>
<proteinExistence type="inferred from homology"/>
<dbReference type="CDD" id="cd16151">
    <property type="entry name" value="sulfatase_like"/>
    <property type="match status" value="1"/>
</dbReference>
<protein>
    <submittedName>
        <fullName evidence="4">Sulfatase</fullName>
    </submittedName>
</protein>
<dbReference type="PROSITE" id="PS51257">
    <property type="entry name" value="PROKAR_LIPOPROTEIN"/>
    <property type="match status" value="1"/>
</dbReference>
<evidence type="ECO:0000256" key="1">
    <source>
        <dbReference type="ARBA" id="ARBA00008779"/>
    </source>
</evidence>
<dbReference type="KEGG" id="cmr:Cycma_2518"/>
<accession>G0IW37</accession>
<evidence type="ECO:0000313" key="4">
    <source>
        <dbReference type="EMBL" id="AEL26257.1"/>
    </source>
</evidence>
<dbReference type="InterPro" id="IPR050738">
    <property type="entry name" value="Sulfatase"/>
</dbReference>
<evidence type="ECO:0000256" key="2">
    <source>
        <dbReference type="ARBA" id="ARBA00022801"/>
    </source>
</evidence>
<evidence type="ECO:0000259" key="3">
    <source>
        <dbReference type="Pfam" id="PF00884"/>
    </source>
</evidence>
<keyword evidence="5" id="KW-1185">Reference proteome</keyword>
<dbReference type="PANTHER" id="PTHR42693">
    <property type="entry name" value="ARYLSULFATASE FAMILY MEMBER"/>
    <property type="match status" value="1"/>
</dbReference>
<dbReference type="SUPFAM" id="SSF53649">
    <property type="entry name" value="Alkaline phosphatase-like"/>
    <property type="match status" value="1"/>
</dbReference>
<comment type="similarity">
    <text evidence="1">Belongs to the sulfatase family.</text>
</comment>
<reference evidence="5" key="1">
    <citation type="submission" date="2011-07" db="EMBL/GenBank/DDBJ databases">
        <title>The complete genome of Cyclobacterium marinum DSM 745.</title>
        <authorList>
            <person name="Lucas S."/>
            <person name="Han J."/>
            <person name="Lapidus A."/>
            <person name="Bruce D."/>
            <person name="Goodwin L."/>
            <person name="Pitluck S."/>
            <person name="Peters L."/>
            <person name="Kyrpides N."/>
            <person name="Mavromatis K."/>
            <person name="Ivanova N."/>
            <person name="Ovchinnikova G."/>
            <person name="Chertkov O."/>
            <person name="Detter J.C."/>
            <person name="Tapia R."/>
            <person name="Han C."/>
            <person name="Land M."/>
            <person name="Hauser L."/>
            <person name="Markowitz V."/>
            <person name="Cheng J.-F."/>
            <person name="Hugenholtz P."/>
            <person name="Woyke T."/>
            <person name="Wu D."/>
            <person name="Tindall B."/>
            <person name="Schuetze A."/>
            <person name="Brambilla E."/>
            <person name="Klenk H.-P."/>
            <person name="Eisen J.A."/>
        </authorList>
    </citation>
    <scope>NUCLEOTIDE SEQUENCE [LARGE SCALE GENOMIC DNA]</scope>
    <source>
        <strain evidence="5">ATCC 25205 / DSM 745 / LMG 13164 / NCIMB 1802</strain>
    </source>
</reference>
<dbReference type="eggNOG" id="COG3119">
    <property type="taxonomic scope" value="Bacteria"/>
</dbReference>
<dbReference type="Gene3D" id="3.40.720.10">
    <property type="entry name" value="Alkaline Phosphatase, subunit A"/>
    <property type="match status" value="2"/>
</dbReference>
<sequence length="480" mass="54148">MKNLLLFGLLFSLVGCNNTPSSTIGSSRPNIILIMVDDLGKEWISHYGAEEISTPNIDALATSGMTFNNVYSMPQCTPTRVTLLTGQYPFRHGWVNHWDVPRWGGGAHFDENMNPSIGMEMKKAGYTTCIAGKWQIDDFRIEPDALTKNGFDEYCMWTGYETGIEASINRYQDPYLFTKNGSKTYKGEFGPDVFKNFIIDFIDNNKDKPMFIYYPMVLTHTPFVNTPLETATDNLGKHKAMVNYTDKITGEIIQALENAGIRENTLVIWTTDNGTSGAITGKINGRMVKGGKAKTIESGINAPFIASWPSKIKPRQVSDALIDFTDFYPTFLDLAGVDFKKNNQAFTIDGQSFKGVLLEGDNASNRAWILGMGGGNHAALTQNGVENQYIFRDRVLRNKKYKLYINSEREAESFFDLQLDPEEKVNLLDSLNSEERKNNFQQLYEVLQSFPLKDNDPIYQANPAQSWDVDVSEESQNWKK</sequence>
<feature type="domain" description="Sulfatase N-terminal" evidence="3">
    <location>
        <begin position="29"/>
        <end position="337"/>
    </location>
</feature>
<dbReference type="EMBL" id="CP002955">
    <property type="protein sequence ID" value="AEL26257.1"/>
    <property type="molecule type" value="Genomic_DNA"/>
</dbReference>
<name>G0IW37_CYCMS</name>
<dbReference type="PANTHER" id="PTHR42693:SF53">
    <property type="entry name" value="ENDO-4-O-SULFATASE"/>
    <property type="match status" value="1"/>
</dbReference>
<gene>
    <name evidence="4" type="ordered locus">Cycma_2518</name>
</gene>
<dbReference type="HOGENOM" id="CLU_006332_10_4_10"/>
<dbReference type="InterPro" id="IPR017850">
    <property type="entry name" value="Alkaline_phosphatase_core_sf"/>
</dbReference>